<dbReference type="Proteomes" id="UP000275394">
    <property type="component" value="Unassembled WGS sequence"/>
</dbReference>
<evidence type="ECO:0000313" key="7">
    <source>
        <dbReference type="Proteomes" id="UP000275394"/>
    </source>
</evidence>
<dbReference type="InterPro" id="IPR001638">
    <property type="entry name" value="Solute-binding_3/MltF_N"/>
</dbReference>
<dbReference type="AlphaFoldDB" id="A0A3N2DPH3"/>
<dbReference type="Gene3D" id="3.40.190.10">
    <property type="entry name" value="Periplasmic binding protein-like II"/>
    <property type="match status" value="2"/>
</dbReference>
<keyword evidence="7" id="KW-1185">Reference proteome</keyword>
<dbReference type="RefSeq" id="WP_211333646.1">
    <property type="nucleotide sequence ID" value="NZ_RKHR01000004.1"/>
</dbReference>
<accession>A0A3N2DPH3</accession>
<reference evidence="6 7" key="1">
    <citation type="submission" date="2018-11" db="EMBL/GenBank/DDBJ databases">
        <title>Genomic Encyclopedia of Type Strains, Phase IV (KMG-IV): sequencing the most valuable type-strain genomes for metagenomic binning, comparative biology and taxonomic classification.</title>
        <authorList>
            <person name="Goeker M."/>
        </authorList>
    </citation>
    <scope>NUCLEOTIDE SEQUENCE [LARGE SCALE GENOMIC DNA]</scope>
    <source>
        <strain evidence="6 7">DSM 100316</strain>
    </source>
</reference>
<feature type="domain" description="Solute-binding protein family 3/N-terminal" evidence="5">
    <location>
        <begin position="30"/>
        <end position="247"/>
    </location>
</feature>
<dbReference type="GO" id="GO:0042918">
    <property type="term" value="P:alkanesulfonate transmembrane transport"/>
    <property type="evidence" value="ECO:0007669"/>
    <property type="project" value="TreeGrafter"/>
</dbReference>
<gene>
    <name evidence="6" type="ORF">EDC56_2156</name>
</gene>
<sequence>MRKYIKRNVVDKLLLVTLLAVFTQVAQAEQVTIGYQGMFNPWKYAIEEKMIEKATGYEIKWRRFGSGAKAMTAVASGNVQVAVAGSSPIASAVSRGVDIQLVWILENIADAEALVVREGAGIMSPSDLRGKRLAVPFVSTTHFHALFALQQFGLSEKDVKVINMQPSAIAAAWQRGDIDAAFIWDPVLQKIKTNGKVLISSAMLSSWGKPTFDGLVVDKAFGEEHQEFVSKLIKVIASVDEKYRATRDNLGTNNPMIAAIAKLSGSTPNAVTEALALYDFPSLDRQLSCEWLQCEQDGGAAKALKATSEFLKQQRKINRLQQDYSQFVNPTYAQQAQSNL</sequence>
<dbReference type="NCBIfam" id="TIGR01729">
    <property type="entry name" value="taurine_ABC_bnd"/>
    <property type="match status" value="1"/>
</dbReference>
<dbReference type="Pfam" id="PF09084">
    <property type="entry name" value="NMT1"/>
    <property type="match status" value="1"/>
</dbReference>
<comment type="caution">
    <text evidence="6">The sequence shown here is derived from an EMBL/GenBank/DDBJ whole genome shotgun (WGS) entry which is preliminary data.</text>
</comment>
<comment type="subcellular location">
    <subcellularLocation>
        <location evidence="1">Periplasm</location>
    </subcellularLocation>
</comment>
<dbReference type="SUPFAM" id="SSF53850">
    <property type="entry name" value="Periplasmic binding protein-like II"/>
    <property type="match status" value="1"/>
</dbReference>
<evidence type="ECO:0000259" key="5">
    <source>
        <dbReference type="SMART" id="SM00062"/>
    </source>
</evidence>
<evidence type="ECO:0000256" key="1">
    <source>
        <dbReference type="ARBA" id="ARBA00004418"/>
    </source>
</evidence>
<dbReference type="InterPro" id="IPR015168">
    <property type="entry name" value="SsuA/THI5"/>
</dbReference>
<dbReference type="InterPro" id="IPR010068">
    <property type="entry name" value="Peri-bd_TauA"/>
</dbReference>
<dbReference type="GO" id="GO:0042597">
    <property type="term" value="C:periplasmic space"/>
    <property type="evidence" value="ECO:0007669"/>
    <property type="project" value="UniProtKB-SubCell"/>
</dbReference>
<dbReference type="EMBL" id="RKHR01000004">
    <property type="protein sequence ID" value="ROS01711.1"/>
    <property type="molecule type" value="Genomic_DNA"/>
</dbReference>
<evidence type="ECO:0000256" key="4">
    <source>
        <dbReference type="SAM" id="SignalP"/>
    </source>
</evidence>
<dbReference type="SMART" id="SM00062">
    <property type="entry name" value="PBPb"/>
    <property type="match status" value="1"/>
</dbReference>
<dbReference type="PANTHER" id="PTHR30024">
    <property type="entry name" value="ALIPHATIC SULFONATES-BINDING PROTEIN-RELATED"/>
    <property type="match status" value="1"/>
</dbReference>
<comment type="similarity">
    <text evidence="2">Belongs to the bacterial solute-binding protein SsuA/TauA family.</text>
</comment>
<organism evidence="6 7">
    <name type="scientific">Sinobacterium caligoides</name>
    <dbReference type="NCBI Taxonomy" id="933926"/>
    <lineage>
        <taxon>Bacteria</taxon>
        <taxon>Pseudomonadati</taxon>
        <taxon>Pseudomonadota</taxon>
        <taxon>Gammaproteobacteria</taxon>
        <taxon>Cellvibrionales</taxon>
        <taxon>Spongiibacteraceae</taxon>
        <taxon>Sinobacterium</taxon>
    </lineage>
</organism>
<evidence type="ECO:0000313" key="6">
    <source>
        <dbReference type="EMBL" id="ROS01711.1"/>
    </source>
</evidence>
<feature type="chain" id="PRO_5018167484" evidence="4">
    <location>
        <begin position="29"/>
        <end position="340"/>
    </location>
</feature>
<proteinExistence type="inferred from homology"/>
<keyword evidence="3 4" id="KW-0732">Signal</keyword>
<dbReference type="PANTHER" id="PTHR30024:SF47">
    <property type="entry name" value="TAURINE-BINDING PERIPLASMIC PROTEIN"/>
    <property type="match status" value="1"/>
</dbReference>
<feature type="signal peptide" evidence="4">
    <location>
        <begin position="1"/>
        <end position="28"/>
    </location>
</feature>
<name>A0A3N2DPH3_9GAMM</name>
<evidence type="ECO:0000256" key="2">
    <source>
        <dbReference type="ARBA" id="ARBA00010742"/>
    </source>
</evidence>
<protein>
    <submittedName>
        <fullName evidence="6">Taurine transport system substrate-binding protein</fullName>
    </submittedName>
</protein>
<evidence type="ECO:0000256" key="3">
    <source>
        <dbReference type="ARBA" id="ARBA00022729"/>
    </source>
</evidence>